<evidence type="ECO:0000256" key="7">
    <source>
        <dbReference type="ARBA" id="ARBA00053401"/>
    </source>
</evidence>
<dbReference type="HAMAP" id="MF_01151">
    <property type="entry name" value="GrpE"/>
    <property type="match status" value="1"/>
</dbReference>
<geneLocation type="plasmid" evidence="14">
    <name>unnamed1</name>
</geneLocation>
<evidence type="ECO:0000256" key="8">
    <source>
        <dbReference type="ARBA" id="ARBA00072274"/>
    </source>
</evidence>
<evidence type="ECO:0000256" key="13">
    <source>
        <dbReference type="SAM" id="MobiDB-lite"/>
    </source>
</evidence>
<dbReference type="GO" id="GO:0051082">
    <property type="term" value="F:unfolded protein binding"/>
    <property type="evidence" value="ECO:0007669"/>
    <property type="project" value="TreeGrafter"/>
</dbReference>
<evidence type="ECO:0000256" key="4">
    <source>
        <dbReference type="ARBA" id="ARBA00022490"/>
    </source>
</evidence>
<dbReference type="FunFam" id="2.30.22.10:FF:000001">
    <property type="entry name" value="Protein GrpE"/>
    <property type="match status" value="1"/>
</dbReference>
<dbReference type="InterPro" id="IPR013805">
    <property type="entry name" value="GrpE_CC"/>
</dbReference>
<dbReference type="GO" id="GO:0005737">
    <property type="term" value="C:cytoplasm"/>
    <property type="evidence" value="ECO:0007669"/>
    <property type="project" value="UniProtKB-SubCell"/>
</dbReference>
<dbReference type="GO" id="GO:0000774">
    <property type="term" value="F:adenyl-nucleotide exchange factor activity"/>
    <property type="evidence" value="ECO:0007669"/>
    <property type="project" value="InterPro"/>
</dbReference>
<dbReference type="SUPFAM" id="SSF51064">
    <property type="entry name" value="Head domain of nucleotide exchange factor GrpE"/>
    <property type="match status" value="1"/>
</dbReference>
<dbReference type="GO" id="GO:0051087">
    <property type="term" value="F:protein-folding chaperone binding"/>
    <property type="evidence" value="ECO:0007669"/>
    <property type="project" value="InterPro"/>
</dbReference>
<evidence type="ECO:0000256" key="12">
    <source>
        <dbReference type="RuleBase" id="RU004478"/>
    </source>
</evidence>
<evidence type="ECO:0000256" key="1">
    <source>
        <dbReference type="ARBA" id="ARBA00004496"/>
    </source>
</evidence>
<comment type="function">
    <text evidence="7 10 11">Participates actively in the response to hyperosmotic and heat shock by preventing the aggregation of stress-denatured proteins, in association with DnaK and GrpE. It is the nucleotide exchange factor for DnaK and may function as a thermosensor. Unfolded proteins bind initially to DnaJ; upon interaction with the DnaJ-bound protein, DnaK hydrolyzes its bound ATP, resulting in the formation of a stable complex. GrpE releases ADP from DnaK; ATP binding to DnaK triggers the release of the substrate protein, thus completing the reaction cycle. Several rounds of ATP-dependent interactions between DnaJ, DnaK and GrpE are required for fully efficient folding.</text>
</comment>
<evidence type="ECO:0000256" key="9">
    <source>
        <dbReference type="ARBA" id="ARBA00076414"/>
    </source>
</evidence>
<dbReference type="InterPro" id="IPR009012">
    <property type="entry name" value="GrpE_head"/>
</dbReference>
<keyword evidence="4 10" id="KW-0963">Cytoplasm</keyword>
<dbReference type="NCBIfam" id="NF010738">
    <property type="entry name" value="PRK14140.1"/>
    <property type="match status" value="1"/>
</dbReference>
<dbReference type="AlphaFoldDB" id="A0A0F7EIP7"/>
<dbReference type="GO" id="GO:0042803">
    <property type="term" value="F:protein homodimerization activity"/>
    <property type="evidence" value="ECO:0007669"/>
    <property type="project" value="InterPro"/>
</dbReference>
<dbReference type="SUPFAM" id="SSF58014">
    <property type="entry name" value="Coiled-coil domain of nucleotide exchange factor GrpE"/>
    <property type="match status" value="1"/>
</dbReference>
<dbReference type="Gene3D" id="2.30.22.10">
    <property type="entry name" value="Head domain of nucleotide exchange factor GrpE"/>
    <property type="match status" value="1"/>
</dbReference>
<evidence type="ECO:0000256" key="3">
    <source>
        <dbReference type="ARBA" id="ARBA00011738"/>
    </source>
</evidence>
<feature type="compositionally biased region" description="Basic and acidic residues" evidence="13">
    <location>
        <begin position="1"/>
        <end position="10"/>
    </location>
</feature>
<evidence type="ECO:0000256" key="11">
    <source>
        <dbReference type="RuleBase" id="RU000639"/>
    </source>
</evidence>
<dbReference type="CDD" id="cd00446">
    <property type="entry name" value="GrpE"/>
    <property type="match status" value="1"/>
</dbReference>
<name>A0A0F7EIP7_BRELA</name>
<keyword evidence="6 10" id="KW-0143">Chaperone</keyword>
<evidence type="ECO:0000256" key="6">
    <source>
        <dbReference type="ARBA" id="ARBA00023186"/>
    </source>
</evidence>
<feature type="region of interest" description="Disordered" evidence="13">
    <location>
        <begin position="1"/>
        <end position="42"/>
    </location>
</feature>
<protein>
    <recommendedName>
        <fullName evidence="8 10">Protein GrpE</fullName>
    </recommendedName>
    <alternativeName>
        <fullName evidence="9 10">HSP-70 cofactor</fullName>
    </alternativeName>
</protein>
<dbReference type="RefSeq" id="WP_031414071.1">
    <property type="nucleotide sequence ID" value="NZ_CP011075.1"/>
</dbReference>
<dbReference type="PROSITE" id="PS01071">
    <property type="entry name" value="GRPE"/>
    <property type="match status" value="1"/>
</dbReference>
<dbReference type="PANTHER" id="PTHR21237">
    <property type="entry name" value="GRPE PROTEIN"/>
    <property type="match status" value="1"/>
</dbReference>
<keyword evidence="14" id="KW-0614">Plasmid</keyword>
<dbReference type="Pfam" id="PF01025">
    <property type="entry name" value="GrpE"/>
    <property type="match status" value="1"/>
</dbReference>
<reference evidence="14" key="1">
    <citation type="submission" date="2015-03" db="EMBL/GenBank/DDBJ databases">
        <title>MIGS Cultured Bacterial/Archaeal sample from Brevibacillus laterosporus.</title>
        <authorList>
            <person name="Zeng D."/>
            <person name="Zhu L."/>
            <person name="Dong G."/>
            <person name="Ye W."/>
            <person name="Ren D."/>
            <person name="Wu L."/>
            <person name="Xu J."/>
            <person name="Li G."/>
            <person name="Guo L."/>
        </authorList>
    </citation>
    <scope>NUCLEOTIDE SEQUENCE</scope>
    <source>
        <strain evidence="14">B9</strain>
        <plasmid evidence="14">unnamed1</plasmid>
    </source>
</reference>
<comment type="subunit">
    <text evidence="3 10">Homodimer.</text>
</comment>
<evidence type="ECO:0000256" key="10">
    <source>
        <dbReference type="HAMAP-Rule" id="MF_01151"/>
    </source>
</evidence>
<gene>
    <name evidence="10" type="primary">grpE</name>
    <name evidence="14" type="ORF">EX87_15435</name>
</gene>
<evidence type="ECO:0000313" key="14">
    <source>
        <dbReference type="EMBL" id="AKF95062.1"/>
    </source>
</evidence>
<accession>A0A0F7EIP7</accession>
<dbReference type="Gene3D" id="3.90.20.20">
    <property type="match status" value="1"/>
</dbReference>
<organism evidence="14">
    <name type="scientific">Brevibacillus laterosporus</name>
    <name type="common">Bacillus laterosporus</name>
    <dbReference type="NCBI Taxonomy" id="1465"/>
    <lineage>
        <taxon>Bacteria</taxon>
        <taxon>Bacillati</taxon>
        <taxon>Bacillota</taxon>
        <taxon>Bacilli</taxon>
        <taxon>Bacillales</taxon>
        <taxon>Paenibacillaceae</taxon>
        <taxon>Brevibacillus</taxon>
    </lineage>
</organism>
<comment type="subcellular location">
    <subcellularLocation>
        <location evidence="1 10">Cytoplasm</location>
    </subcellularLocation>
</comment>
<sequence>MSEEKAKVELEQEEMAQDQAEQNEQAETEATETGETSETTDLAMEVERLQAQLQEQENRLLRNLADMDNMRRRSRKEQEDLQKYASQKVVESLLPALDNFERALAVDPNTATAESILQGVQMVYRQVMQVFEQEGLQAIESVGQAFDPHVHQAVMQVEDSNYEANVVVEELQKGYQFKDRVIRPAMVKVNA</sequence>
<evidence type="ECO:0000256" key="2">
    <source>
        <dbReference type="ARBA" id="ARBA00009054"/>
    </source>
</evidence>
<dbReference type="InterPro" id="IPR000740">
    <property type="entry name" value="GrpE"/>
</dbReference>
<dbReference type="GO" id="GO:0006457">
    <property type="term" value="P:protein folding"/>
    <property type="evidence" value="ECO:0007669"/>
    <property type="project" value="InterPro"/>
</dbReference>
<dbReference type="PRINTS" id="PR00773">
    <property type="entry name" value="GRPEPROTEIN"/>
</dbReference>
<dbReference type="EMBL" id="CP011075">
    <property type="protein sequence ID" value="AKF95062.1"/>
    <property type="molecule type" value="Genomic_DNA"/>
</dbReference>
<evidence type="ECO:0000256" key="5">
    <source>
        <dbReference type="ARBA" id="ARBA00023016"/>
    </source>
</evidence>
<keyword evidence="5 10" id="KW-0346">Stress response</keyword>
<dbReference type="PANTHER" id="PTHR21237:SF23">
    <property type="entry name" value="GRPE PROTEIN HOMOLOG, MITOCHONDRIAL"/>
    <property type="match status" value="1"/>
</dbReference>
<proteinExistence type="inferred from homology"/>
<comment type="similarity">
    <text evidence="2 10 12">Belongs to the GrpE family.</text>
</comment>